<dbReference type="Gene3D" id="3.30.530.20">
    <property type="match status" value="1"/>
</dbReference>
<evidence type="ECO:0000313" key="2">
    <source>
        <dbReference type="Proteomes" id="UP001500542"/>
    </source>
</evidence>
<evidence type="ECO:0000313" key="1">
    <source>
        <dbReference type="EMBL" id="GAA0942299.1"/>
    </source>
</evidence>
<dbReference type="SUPFAM" id="SSF55961">
    <property type="entry name" value="Bet v1-like"/>
    <property type="match status" value="1"/>
</dbReference>
<dbReference type="Pfam" id="PF10604">
    <property type="entry name" value="Polyketide_cyc2"/>
    <property type="match status" value="1"/>
</dbReference>
<accession>A0ABN1QHD7</accession>
<proteinExistence type="predicted"/>
<dbReference type="EMBL" id="BAAAHK010000007">
    <property type="protein sequence ID" value="GAA0942299.1"/>
    <property type="molecule type" value="Genomic_DNA"/>
</dbReference>
<name>A0ABN1QHD7_9ACTN</name>
<dbReference type="CDD" id="cd07812">
    <property type="entry name" value="SRPBCC"/>
    <property type="match status" value="1"/>
</dbReference>
<sequence length="177" mass="19665">MDDYGVTGATVEVQVLVGVRVEEVWRAITDVAGYGRWSPECVYGAWMDGADGPAVGAWFEARNEFADGFKTEVQCRVTVAEEPVRFGWDVFGGEDLPFAHWEYELVGRGEETLIRQWFTHGPGDSGMRRTVLADAGRAEESKQRRLNELGRNMELTIAAMVRASGNCTRSGLSRLID</sequence>
<dbReference type="RefSeq" id="WP_343970445.1">
    <property type="nucleotide sequence ID" value="NZ_BAAAHK010000007.1"/>
</dbReference>
<dbReference type="Proteomes" id="UP001500542">
    <property type="component" value="Unassembled WGS sequence"/>
</dbReference>
<keyword evidence="2" id="KW-1185">Reference proteome</keyword>
<organism evidence="1 2">
    <name type="scientific">Kribbella koreensis</name>
    <dbReference type="NCBI Taxonomy" id="57909"/>
    <lineage>
        <taxon>Bacteria</taxon>
        <taxon>Bacillati</taxon>
        <taxon>Actinomycetota</taxon>
        <taxon>Actinomycetes</taxon>
        <taxon>Propionibacteriales</taxon>
        <taxon>Kribbellaceae</taxon>
        <taxon>Kribbella</taxon>
    </lineage>
</organism>
<comment type="caution">
    <text evidence="1">The sequence shown here is derived from an EMBL/GenBank/DDBJ whole genome shotgun (WGS) entry which is preliminary data.</text>
</comment>
<protein>
    <submittedName>
        <fullName evidence="1">SRPBCC family protein</fullName>
    </submittedName>
</protein>
<dbReference type="InterPro" id="IPR019587">
    <property type="entry name" value="Polyketide_cyclase/dehydratase"/>
</dbReference>
<dbReference type="InterPro" id="IPR023393">
    <property type="entry name" value="START-like_dom_sf"/>
</dbReference>
<reference evidence="1 2" key="1">
    <citation type="journal article" date="2019" name="Int. J. Syst. Evol. Microbiol.">
        <title>The Global Catalogue of Microorganisms (GCM) 10K type strain sequencing project: providing services to taxonomists for standard genome sequencing and annotation.</title>
        <authorList>
            <consortium name="The Broad Institute Genomics Platform"/>
            <consortium name="The Broad Institute Genome Sequencing Center for Infectious Disease"/>
            <person name="Wu L."/>
            <person name="Ma J."/>
        </authorList>
    </citation>
    <scope>NUCLEOTIDE SEQUENCE [LARGE SCALE GENOMIC DNA]</scope>
    <source>
        <strain evidence="1 2">JCM 10977</strain>
    </source>
</reference>
<gene>
    <name evidence="1" type="ORF">GCM10009554_34660</name>
</gene>